<dbReference type="PANTHER" id="PTHR12172">
    <property type="entry name" value="CELL CYCLE CHECKPOINT PROTEIN RAD17"/>
    <property type="match status" value="1"/>
</dbReference>
<dbReference type="SUPFAM" id="SSF52540">
    <property type="entry name" value="P-loop containing nucleoside triphosphate hydrolases"/>
    <property type="match status" value="1"/>
</dbReference>
<evidence type="ECO:0000256" key="7">
    <source>
        <dbReference type="ARBA" id="ARBA00023306"/>
    </source>
</evidence>
<feature type="non-terminal residue" evidence="9">
    <location>
        <position position="1"/>
    </location>
</feature>
<reference evidence="9 10" key="1">
    <citation type="journal article" date="2013" name="BMC Genomics">
        <title>The miniature genome of a carnivorous plant Genlisea aurea contains a low number of genes and short non-coding sequences.</title>
        <authorList>
            <person name="Leushkin E.V."/>
            <person name="Sutormin R.A."/>
            <person name="Nabieva E.R."/>
            <person name="Penin A.A."/>
            <person name="Kondrashov A.S."/>
            <person name="Logacheva M.D."/>
        </authorList>
    </citation>
    <scope>NUCLEOTIDE SEQUENCE [LARGE SCALE GENOMIC DNA]</scope>
</reference>
<dbReference type="GO" id="GO:0016887">
    <property type="term" value="F:ATP hydrolysis activity"/>
    <property type="evidence" value="ECO:0007669"/>
    <property type="project" value="InterPro"/>
</dbReference>
<dbReference type="GO" id="GO:0003689">
    <property type="term" value="F:DNA clamp loader activity"/>
    <property type="evidence" value="ECO:0007669"/>
    <property type="project" value="TreeGrafter"/>
</dbReference>
<name>S8C138_9LAMI</name>
<sequence length="327" mass="36568">SHSQLTSSLWTHKYRPQNSKQVICGNVESVESITEWLQRWHRKDISTKLFPMDDDDSVKCDLDDSYQQSDSDACDTEDILKNVLLVTGPVGSGKSAAIYACARDRGFHIIENNASDWRSGVLVKQKFGEAMESHWRHWLEDYADTGSSWYTMDIGWENGPACRQNDTKALILFEDVDACLSEDHGFISSIQQLAETAKRPIILTCNSENPVLPKNLDRSHVRFTVPSSGELLELALSICAAEKANIHPSMIERCVRCCRGDIRKTLFFIQFWWQGLTPPGGKKRLSAYSPAAFDVDAGHQILPRVIPGGRPSPLSAAVAEEVDKSLN</sequence>
<dbReference type="GO" id="GO:0003682">
    <property type="term" value="F:chromatin binding"/>
    <property type="evidence" value="ECO:0007669"/>
    <property type="project" value="TreeGrafter"/>
</dbReference>
<keyword evidence="3" id="KW-0547">Nucleotide-binding</keyword>
<feature type="non-terminal residue" evidence="9">
    <location>
        <position position="327"/>
    </location>
</feature>
<organism evidence="9 10">
    <name type="scientific">Genlisea aurea</name>
    <dbReference type="NCBI Taxonomy" id="192259"/>
    <lineage>
        <taxon>Eukaryota</taxon>
        <taxon>Viridiplantae</taxon>
        <taxon>Streptophyta</taxon>
        <taxon>Embryophyta</taxon>
        <taxon>Tracheophyta</taxon>
        <taxon>Spermatophyta</taxon>
        <taxon>Magnoliopsida</taxon>
        <taxon>eudicotyledons</taxon>
        <taxon>Gunneridae</taxon>
        <taxon>Pentapetalae</taxon>
        <taxon>asterids</taxon>
        <taxon>lamiids</taxon>
        <taxon>Lamiales</taxon>
        <taxon>Lentibulariaceae</taxon>
        <taxon>Genlisea</taxon>
    </lineage>
</organism>
<keyword evidence="4" id="KW-0227">DNA damage</keyword>
<dbReference type="Gene3D" id="3.40.50.300">
    <property type="entry name" value="P-loop containing nucleotide triphosphate hydrolases"/>
    <property type="match status" value="1"/>
</dbReference>
<evidence type="ECO:0000256" key="2">
    <source>
        <dbReference type="ARBA" id="ARBA00006168"/>
    </source>
</evidence>
<comment type="subcellular location">
    <subcellularLocation>
        <location evidence="1">Nucleus</location>
    </subcellularLocation>
</comment>
<dbReference type="InterPro" id="IPR004582">
    <property type="entry name" value="Checkpoint_prot_Rad17_Rad24"/>
</dbReference>
<keyword evidence="7" id="KW-0131">Cell cycle</keyword>
<dbReference type="GO" id="GO:0000077">
    <property type="term" value="P:DNA damage checkpoint signaling"/>
    <property type="evidence" value="ECO:0007669"/>
    <property type="project" value="TreeGrafter"/>
</dbReference>
<comment type="caution">
    <text evidence="9">The sequence shown here is derived from an EMBL/GenBank/DDBJ whole genome shotgun (WGS) entry which is preliminary data.</text>
</comment>
<evidence type="ECO:0000259" key="8">
    <source>
        <dbReference type="Pfam" id="PF00004"/>
    </source>
</evidence>
<evidence type="ECO:0000256" key="4">
    <source>
        <dbReference type="ARBA" id="ARBA00022763"/>
    </source>
</evidence>
<feature type="domain" description="ATPase AAA-type core" evidence="8">
    <location>
        <begin position="84"/>
        <end position="226"/>
    </location>
</feature>
<evidence type="ECO:0000313" key="10">
    <source>
        <dbReference type="Proteomes" id="UP000015453"/>
    </source>
</evidence>
<dbReference type="OrthoDB" id="9996895at2759"/>
<dbReference type="InterPro" id="IPR027417">
    <property type="entry name" value="P-loop_NTPase"/>
</dbReference>
<evidence type="ECO:0000256" key="5">
    <source>
        <dbReference type="ARBA" id="ARBA00022840"/>
    </source>
</evidence>
<dbReference type="GO" id="GO:0005634">
    <property type="term" value="C:nucleus"/>
    <property type="evidence" value="ECO:0007669"/>
    <property type="project" value="UniProtKB-SubCell"/>
</dbReference>
<protein>
    <recommendedName>
        <fullName evidence="8">ATPase AAA-type core domain-containing protein</fullName>
    </recommendedName>
</protein>
<keyword evidence="10" id="KW-1185">Reference proteome</keyword>
<dbReference type="AlphaFoldDB" id="S8C138"/>
<dbReference type="InterPro" id="IPR003959">
    <property type="entry name" value="ATPase_AAA_core"/>
</dbReference>
<comment type="similarity">
    <text evidence="2">Belongs to the rad17/RAD24 family.</text>
</comment>
<dbReference type="GO" id="GO:0005524">
    <property type="term" value="F:ATP binding"/>
    <property type="evidence" value="ECO:0007669"/>
    <property type="project" value="UniProtKB-KW"/>
</dbReference>
<accession>S8C138</accession>
<dbReference type="EMBL" id="AUSU01007616">
    <property type="protein sequence ID" value="EPS60379.1"/>
    <property type="molecule type" value="Genomic_DNA"/>
</dbReference>
<dbReference type="GO" id="GO:0033314">
    <property type="term" value="P:mitotic DNA replication checkpoint signaling"/>
    <property type="evidence" value="ECO:0007669"/>
    <property type="project" value="TreeGrafter"/>
</dbReference>
<dbReference type="GO" id="GO:0006281">
    <property type="term" value="P:DNA repair"/>
    <property type="evidence" value="ECO:0007669"/>
    <property type="project" value="InterPro"/>
</dbReference>
<evidence type="ECO:0000256" key="1">
    <source>
        <dbReference type="ARBA" id="ARBA00004123"/>
    </source>
</evidence>
<evidence type="ECO:0000256" key="6">
    <source>
        <dbReference type="ARBA" id="ARBA00023242"/>
    </source>
</evidence>
<dbReference type="Proteomes" id="UP000015453">
    <property type="component" value="Unassembled WGS sequence"/>
</dbReference>
<evidence type="ECO:0000313" key="9">
    <source>
        <dbReference type="EMBL" id="EPS60379.1"/>
    </source>
</evidence>
<gene>
    <name evidence="9" type="ORF">M569_14423</name>
</gene>
<dbReference type="Pfam" id="PF00004">
    <property type="entry name" value="AAA"/>
    <property type="match status" value="1"/>
</dbReference>
<dbReference type="PANTHER" id="PTHR12172:SF1">
    <property type="entry name" value="P-LOOP CONTAINING NUCLEOSIDE TRIPHOSPHATE HYDROLASES SUPERFAMILY PROTEIN"/>
    <property type="match status" value="1"/>
</dbReference>
<proteinExistence type="inferred from homology"/>
<evidence type="ECO:0000256" key="3">
    <source>
        <dbReference type="ARBA" id="ARBA00022741"/>
    </source>
</evidence>
<keyword evidence="6" id="KW-0539">Nucleus</keyword>
<keyword evidence="5" id="KW-0067">ATP-binding</keyword>